<comment type="subcellular location">
    <subcellularLocation>
        <location evidence="1 13">Cell membrane</location>
        <topology evidence="1 13">Multi-pass membrane protein</topology>
    </subcellularLocation>
</comment>
<reference evidence="15 16" key="1">
    <citation type="journal article" date="2010" name="Stand. Genomic Sci.">
        <title>Complete genome sequence of Thermaerobacter marianensis type strain (7p75a).</title>
        <authorList>
            <person name="Han C."/>
            <person name="Gu W."/>
            <person name="Zhang X."/>
            <person name="Lapidus A."/>
            <person name="Nolan M."/>
            <person name="Copeland A."/>
            <person name="Lucas S."/>
            <person name="Del Rio T.G."/>
            <person name="Tice H."/>
            <person name="Cheng J.F."/>
            <person name="Tapia R."/>
            <person name="Goodwin L."/>
            <person name="Pitluck S."/>
            <person name="Pagani I."/>
            <person name="Ivanova N."/>
            <person name="Mavromatis K."/>
            <person name="Mikhailova N."/>
            <person name="Pati A."/>
            <person name="Chen A."/>
            <person name="Palaniappan K."/>
            <person name="Land M."/>
            <person name="Hauser L."/>
            <person name="Chang Y.J."/>
            <person name="Jeffries C.D."/>
            <person name="Schneider S."/>
            <person name="Rohde M."/>
            <person name="Goker M."/>
            <person name="Pukall R."/>
            <person name="Woyke T."/>
            <person name="Bristow J."/>
            <person name="Eisen J.A."/>
            <person name="Markowitz V."/>
            <person name="Hugenholtz P."/>
            <person name="Kyrpides N.C."/>
            <person name="Klenk H.P."/>
            <person name="Detter J.C."/>
        </authorList>
    </citation>
    <scope>NUCLEOTIDE SEQUENCE [LARGE SCALE GENOMIC DNA]</scope>
    <source>
        <strain evidence="16">ATCC 700841 / DSM 12885 / JCM 10246 / 7p75a</strain>
    </source>
</reference>
<dbReference type="PANTHER" id="PTHR43163">
    <property type="entry name" value="DIPEPTIDE TRANSPORT SYSTEM PERMEASE PROTEIN DPPB-RELATED"/>
    <property type="match status" value="1"/>
</dbReference>
<dbReference type="Pfam" id="PF19300">
    <property type="entry name" value="BPD_transp_1_N"/>
    <property type="match status" value="1"/>
</dbReference>
<evidence type="ECO:0000256" key="1">
    <source>
        <dbReference type="ARBA" id="ARBA00004651"/>
    </source>
</evidence>
<keyword evidence="7" id="KW-0406">Ion transport</keyword>
<dbReference type="InterPro" id="IPR050045">
    <property type="entry name" value="Opp2B"/>
</dbReference>
<gene>
    <name evidence="15" type="ordered locus">Tmar_1337</name>
</gene>
<evidence type="ECO:0000256" key="6">
    <source>
        <dbReference type="ARBA" id="ARBA00022989"/>
    </source>
</evidence>
<dbReference type="STRING" id="644966.Tmar_1337"/>
<dbReference type="NCBIfam" id="NF045470">
    <property type="entry name" value="Opp2B"/>
    <property type="match status" value="1"/>
</dbReference>
<feature type="transmembrane region" description="Helical" evidence="13">
    <location>
        <begin position="274"/>
        <end position="293"/>
    </location>
</feature>
<dbReference type="SUPFAM" id="SSF161098">
    <property type="entry name" value="MetI-like"/>
    <property type="match status" value="1"/>
</dbReference>
<evidence type="ECO:0000256" key="5">
    <source>
        <dbReference type="ARBA" id="ARBA00022692"/>
    </source>
</evidence>
<evidence type="ECO:0000313" key="16">
    <source>
        <dbReference type="Proteomes" id="UP000008915"/>
    </source>
</evidence>
<dbReference type="Gene3D" id="1.10.3720.10">
    <property type="entry name" value="MetI-like"/>
    <property type="match status" value="1"/>
</dbReference>
<evidence type="ECO:0000256" key="3">
    <source>
        <dbReference type="ARBA" id="ARBA00022475"/>
    </source>
</evidence>
<dbReference type="InterPro" id="IPR035906">
    <property type="entry name" value="MetI-like_sf"/>
</dbReference>
<dbReference type="KEGG" id="tmr:Tmar_1337"/>
<keyword evidence="2 13" id="KW-0813">Transport</keyword>
<feature type="transmembrane region" description="Helical" evidence="13">
    <location>
        <begin position="228"/>
        <end position="250"/>
    </location>
</feature>
<feature type="domain" description="ABC transmembrane type-1" evidence="14">
    <location>
        <begin position="96"/>
        <end position="293"/>
    </location>
</feature>
<comment type="similarity">
    <text evidence="10">Belongs to the binding-protein-dependent transport system permease family. OppBC subfamily.</text>
</comment>
<reference evidence="16" key="2">
    <citation type="journal article" date="2010" name="Stand. Genomic Sci.">
        <title>Complete genome sequence of Thermaerobacter marianensis type strain (7p75aT).</title>
        <authorList>
            <person name="Han C."/>
            <person name="Gu W."/>
            <person name="Zhang X."/>
            <person name="Lapidus A."/>
            <person name="Nolan M."/>
            <person name="Copeland A."/>
            <person name="Lucas S."/>
            <person name="Glavina Del Rio T."/>
            <person name="Tice H."/>
            <person name="Cheng J."/>
            <person name="Tapia R."/>
            <person name="Goodwin L."/>
            <person name="Pitluck S."/>
            <person name="Pagani I."/>
            <person name="Ivanova N."/>
            <person name="Mavromatis K."/>
            <person name="Mikhailova N."/>
            <person name="Pati A."/>
            <person name="Chen A."/>
            <person name="Palaniappan K."/>
            <person name="Land M."/>
            <person name="Hauser L."/>
            <person name="Chang Y."/>
            <person name="Jeffries C."/>
            <person name="Schneider S."/>
            <person name="Rohde M."/>
            <person name="Goker M."/>
            <person name="Pukall R."/>
            <person name="Woyke T."/>
            <person name="Bristow J."/>
            <person name="Eisen J."/>
            <person name="Markowitz V."/>
            <person name="Hugenholtz P."/>
            <person name="Kyrpides N."/>
            <person name="Klenk H."/>
            <person name="Detter J."/>
        </authorList>
    </citation>
    <scope>NUCLEOTIDE SEQUENCE [LARGE SCALE GENOMIC DNA]</scope>
    <source>
        <strain evidence="16">ATCC 700841 / DSM 12885 / JCM 10246 / 7p75a</strain>
    </source>
</reference>
<dbReference type="PROSITE" id="PS50928">
    <property type="entry name" value="ABC_TM1"/>
    <property type="match status" value="1"/>
</dbReference>
<evidence type="ECO:0000256" key="2">
    <source>
        <dbReference type="ARBA" id="ARBA00022448"/>
    </source>
</evidence>
<evidence type="ECO:0000256" key="12">
    <source>
        <dbReference type="ARBA" id="ARBA00044774"/>
    </source>
</evidence>
<feature type="transmembrane region" description="Helical" evidence="13">
    <location>
        <begin position="100"/>
        <end position="123"/>
    </location>
</feature>
<evidence type="ECO:0000256" key="13">
    <source>
        <dbReference type="RuleBase" id="RU363032"/>
    </source>
</evidence>
<keyword evidence="16" id="KW-1185">Reference proteome</keyword>
<protein>
    <recommendedName>
        <fullName evidence="12">Nickel import system permease protein NikB</fullName>
    </recommendedName>
</protein>
<keyword evidence="9 13" id="KW-0472">Membrane</keyword>
<feature type="transmembrane region" description="Helical" evidence="13">
    <location>
        <begin position="135"/>
        <end position="162"/>
    </location>
</feature>
<keyword evidence="4" id="KW-0533">Nickel</keyword>
<evidence type="ECO:0000313" key="15">
    <source>
        <dbReference type="EMBL" id="ADU51450.1"/>
    </source>
</evidence>
<dbReference type="PANTHER" id="PTHR43163:SF6">
    <property type="entry name" value="DIPEPTIDE TRANSPORT SYSTEM PERMEASE PROTEIN DPPB-RELATED"/>
    <property type="match status" value="1"/>
</dbReference>
<evidence type="ECO:0000256" key="7">
    <source>
        <dbReference type="ARBA" id="ARBA00023065"/>
    </source>
</evidence>
<evidence type="ECO:0000256" key="10">
    <source>
        <dbReference type="ARBA" id="ARBA00024202"/>
    </source>
</evidence>
<dbReference type="InterPro" id="IPR045621">
    <property type="entry name" value="BPD_transp_1_N"/>
</dbReference>
<dbReference type="GO" id="GO:0015099">
    <property type="term" value="F:nickel cation transmembrane transporter activity"/>
    <property type="evidence" value="ECO:0007669"/>
    <property type="project" value="InterPro"/>
</dbReference>
<organism evidence="15 16">
    <name type="scientific">Thermaerobacter marianensis (strain ATCC 700841 / DSM 12885 / JCM 10246 / 7p75a)</name>
    <dbReference type="NCBI Taxonomy" id="644966"/>
    <lineage>
        <taxon>Bacteria</taxon>
        <taxon>Bacillati</taxon>
        <taxon>Bacillota</taxon>
        <taxon>Clostridia</taxon>
        <taxon>Eubacteriales</taxon>
        <taxon>Clostridiales Family XVII. Incertae Sedis</taxon>
        <taxon>Thermaerobacter</taxon>
    </lineage>
</organism>
<evidence type="ECO:0000256" key="9">
    <source>
        <dbReference type="ARBA" id="ARBA00023136"/>
    </source>
</evidence>
<evidence type="ECO:0000256" key="11">
    <source>
        <dbReference type="ARBA" id="ARBA00038669"/>
    </source>
</evidence>
<dbReference type="OrthoDB" id="9806409at2"/>
<comment type="subunit">
    <text evidence="11">The complex is composed of two ATP-binding proteins (NikD and NikE), two transmembrane proteins (NikB and NikC) and a solute-binding protein (NikA).</text>
</comment>
<dbReference type="AlphaFoldDB" id="E6SM91"/>
<keyword evidence="5 13" id="KW-0812">Transmembrane</keyword>
<feature type="transmembrane region" description="Helical" evidence="13">
    <location>
        <begin position="174"/>
        <end position="193"/>
    </location>
</feature>
<evidence type="ECO:0000259" key="14">
    <source>
        <dbReference type="PROSITE" id="PS50928"/>
    </source>
</evidence>
<dbReference type="EMBL" id="CP002344">
    <property type="protein sequence ID" value="ADU51450.1"/>
    <property type="molecule type" value="Genomic_DNA"/>
</dbReference>
<keyword evidence="8" id="KW-0921">Nickel transport</keyword>
<name>E6SM91_THEM7</name>
<accession>E6SM91</accession>
<dbReference type="HOGENOM" id="CLU_036879_0_0_9"/>
<dbReference type="eggNOG" id="COG0601">
    <property type="taxonomic scope" value="Bacteria"/>
</dbReference>
<evidence type="ECO:0000256" key="4">
    <source>
        <dbReference type="ARBA" id="ARBA00022596"/>
    </source>
</evidence>
<keyword evidence="3" id="KW-1003">Cell membrane</keyword>
<dbReference type="Pfam" id="PF00528">
    <property type="entry name" value="BPD_transp_1"/>
    <property type="match status" value="1"/>
</dbReference>
<dbReference type="GO" id="GO:0005886">
    <property type="term" value="C:plasma membrane"/>
    <property type="evidence" value="ECO:0007669"/>
    <property type="project" value="UniProtKB-SubCell"/>
</dbReference>
<dbReference type="CDD" id="cd06261">
    <property type="entry name" value="TM_PBP2"/>
    <property type="match status" value="1"/>
</dbReference>
<proteinExistence type="inferred from homology"/>
<dbReference type="InterPro" id="IPR000515">
    <property type="entry name" value="MetI-like"/>
</dbReference>
<dbReference type="RefSeq" id="WP_013495755.1">
    <property type="nucleotide sequence ID" value="NC_014831.1"/>
</dbReference>
<keyword evidence="6 13" id="KW-1133">Transmembrane helix</keyword>
<evidence type="ECO:0000256" key="8">
    <source>
        <dbReference type="ARBA" id="ARBA00023112"/>
    </source>
</evidence>
<sequence length="312" mass="33687">MWRYVLRRLAGAAVVLFLTTLFVAFAVRLSGDPTVAMFQGGSAPTPEQLAQMRAALGIDRPFWQQYADFVAGALRGDLGTSFRTGQPVWAMIVERLPATAMLAVSAMAVAILISIPLGVAAALRRGTWVDSLSRLLSLFGLSFPNFWLAIMFMLIFAVRLRWFPPSGFDGWRSLVLPAVTLGIILSATLVRLVRSSMLEVLGQPYIETARAKGVPEWRVVVAHGLRNALIPTVTFVGLQFGALLGGTVILEKVFAWPGLGQLALDAVGYRDYPVVQGVVTVLAAVTVFINLLVDLSYGLLDPRVKVEGGASS</sequence>
<dbReference type="Proteomes" id="UP000008915">
    <property type="component" value="Chromosome"/>
</dbReference>